<feature type="non-terminal residue" evidence="2">
    <location>
        <position position="1"/>
    </location>
</feature>
<evidence type="ECO:0000313" key="3">
    <source>
        <dbReference type="Proteomes" id="UP000018936"/>
    </source>
</evidence>
<feature type="compositionally biased region" description="Basic residues" evidence="1">
    <location>
        <begin position="31"/>
        <end position="45"/>
    </location>
</feature>
<feature type="compositionally biased region" description="Basic and acidic residues" evidence="1">
    <location>
        <begin position="1"/>
        <end position="30"/>
    </location>
</feature>
<comment type="caution">
    <text evidence="2">The sequence shown here is derived from an EMBL/GenBank/DDBJ whole genome shotgun (WGS) entry which is preliminary data.</text>
</comment>
<keyword evidence="3" id="KW-1185">Reference proteome</keyword>
<dbReference type="Proteomes" id="UP000018936">
    <property type="component" value="Unassembled WGS sequence"/>
</dbReference>
<name>V8N311_OPHHA</name>
<sequence>MKERGRGENERKRGEGGRERKNEREGETEGKKKRKEGRVKEGRKRGRDEGREGRKGGHEREEGSERRKERGREGGREEKARWKGGKKECKNEREGRKEERKRRKERKERPFLKAQKGCRFLSLSLQASPPPPQSDGTHMLKASAPEYTLPAYPSQCLSEIPPPFLAPPSPQPSRASLLTRPLSKWICGATWFERSKEGSASSNLLVR</sequence>
<dbReference type="EMBL" id="AZIM01019578">
    <property type="protein sequence ID" value="ETE56520.1"/>
    <property type="molecule type" value="Genomic_DNA"/>
</dbReference>
<organism evidence="2 3">
    <name type="scientific">Ophiophagus hannah</name>
    <name type="common">King cobra</name>
    <name type="synonym">Naja hannah</name>
    <dbReference type="NCBI Taxonomy" id="8665"/>
    <lineage>
        <taxon>Eukaryota</taxon>
        <taxon>Metazoa</taxon>
        <taxon>Chordata</taxon>
        <taxon>Craniata</taxon>
        <taxon>Vertebrata</taxon>
        <taxon>Euteleostomi</taxon>
        <taxon>Lepidosauria</taxon>
        <taxon>Squamata</taxon>
        <taxon>Bifurcata</taxon>
        <taxon>Unidentata</taxon>
        <taxon>Episquamata</taxon>
        <taxon>Toxicofera</taxon>
        <taxon>Serpentes</taxon>
        <taxon>Colubroidea</taxon>
        <taxon>Elapidae</taxon>
        <taxon>Elapinae</taxon>
        <taxon>Ophiophagus</taxon>
    </lineage>
</organism>
<feature type="compositionally biased region" description="Basic and acidic residues" evidence="1">
    <location>
        <begin position="46"/>
        <end position="98"/>
    </location>
</feature>
<gene>
    <name evidence="2" type="primary">Srst</name>
    <name evidence="2" type="ORF">L345_17769</name>
</gene>
<accession>V8N311</accession>
<dbReference type="AlphaFoldDB" id="V8N311"/>
<reference evidence="2 3" key="1">
    <citation type="journal article" date="2013" name="Proc. Natl. Acad. Sci. U.S.A.">
        <title>The king cobra genome reveals dynamic gene evolution and adaptation in the snake venom system.</title>
        <authorList>
            <person name="Vonk F.J."/>
            <person name="Casewell N.R."/>
            <person name="Henkel C.V."/>
            <person name="Heimberg A.M."/>
            <person name="Jansen H.J."/>
            <person name="McCleary R.J."/>
            <person name="Kerkkamp H.M."/>
            <person name="Vos R.A."/>
            <person name="Guerreiro I."/>
            <person name="Calvete J.J."/>
            <person name="Wuster W."/>
            <person name="Woods A.E."/>
            <person name="Logan J.M."/>
            <person name="Harrison R.A."/>
            <person name="Castoe T.A."/>
            <person name="de Koning A.P."/>
            <person name="Pollock D.D."/>
            <person name="Yandell M."/>
            <person name="Calderon D."/>
            <person name="Renjifo C."/>
            <person name="Currier R.B."/>
            <person name="Salgado D."/>
            <person name="Pla D."/>
            <person name="Sanz L."/>
            <person name="Hyder A.S."/>
            <person name="Ribeiro J.M."/>
            <person name="Arntzen J.W."/>
            <person name="van den Thillart G.E."/>
            <person name="Boetzer M."/>
            <person name="Pirovano W."/>
            <person name="Dirks R.P."/>
            <person name="Spaink H.P."/>
            <person name="Duboule D."/>
            <person name="McGlinn E."/>
            <person name="Kini R.M."/>
            <person name="Richardson M.K."/>
        </authorList>
    </citation>
    <scope>NUCLEOTIDE SEQUENCE</scope>
    <source>
        <tissue evidence="2">Blood</tissue>
    </source>
</reference>
<proteinExistence type="predicted"/>
<feature type="region of interest" description="Disordered" evidence="1">
    <location>
        <begin position="1"/>
        <end position="139"/>
    </location>
</feature>
<evidence type="ECO:0000256" key="1">
    <source>
        <dbReference type="SAM" id="MobiDB-lite"/>
    </source>
</evidence>
<protein>
    <submittedName>
        <fullName evidence="2">Octapeptide-repeat protein T2</fullName>
    </submittedName>
</protein>
<evidence type="ECO:0000313" key="2">
    <source>
        <dbReference type="EMBL" id="ETE56520.1"/>
    </source>
</evidence>